<gene>
    <name evidence="1" type="ORF">LCGC14_0929430</name>
</gene>
<sequence>MTTQYSTEYAAEFQAPSIQNIAISVLKKETMHFTFTQSTAGAAGSTATLRRLPAGVVYFYPFESRIRWTALGSSRTMDIGYAAHTTIALATVALSVNAFDDAVDVSSAGGAAMGSDFGTGGNGGEAYKFETLDGVDIYATIDVDTFPDADTLIGYLTIARP</sequence>
<organism evidence="1">
    <name type="scientific">marine sediment metagenome</name>
    <dbReference type="NCBI Taxonomy" id="412755"/>
    <lineage>
        <taxon>unclassified sequences</taxon>
        <taxon>metagenomes</taxon>
        <taxon>ecological metagenomes</taxon>
    </lineage>
</organism>
<name>A0A0F9NNF5_9ZZZZ</name>
<proteinExistence type="predicted"/>
<accession>A0A0F9NNF5</accession>
<dbReference type="AlphaFoldDB" id="A0A0F9NNF5"/>
<protein>
    <submittedName>
        <fullName evidence="1">Uncharacterized protein</fullName>
    </submittedName>
</protein>
<dbReference type="EMBL" id="LAZR01003184">
    <property type="protein sequence ID" value="KKN21045.1"/>
    <property type="molecule type" value="Genomic_DNA"/>
</dbReference>
<reference evidence="1" key="1">
    <citation type="journal article" date="2015" name="Nature">
        <title>Complex archaea that bridge the gap between prokaryotes and eukaryotes.</title>
        <authorList>
            <person name="Spang A."/>
            <person name="Saw J.H."/>
            <person name="Jorgensen S.L."/>
            <person name="Zaremba-Niedzwiedzka K."/>
            <person name="Martijn J."/>
            <person name="Lind A.E."/>
            <person name="van Eijk R."/>
            <person name="Schleper C."/>
            <person name="Guy L."/>
            <person name="Ettema T.J."/>
        </authorList>
    </citation>
    <scope>NUCLEOTIDE SEQUENCE</scope>
</reference>
<comment type="caution">
    <text evidence="1">The sequence shown here is derived from an EMBL/GenBank/DDBJ whole genome shotgun (WGS) entry which is preliminary data.</text>
</comment>
<evidence type="ECO:0000313" key="1">
    <source>
        <dbReference type="EMBL" id="KKN21045.1"/>
    </source>
</evidence>